<keyword evidence="2" id="KW-0805">Transcription regulation</keyword>
<accession>A0A9W8APE9</accession>
<evidence type="ECO:0000313" key="7">
    <source>
        <dbReference type="EMBL" id="KAJ1953513.1"/>
    </source>
</evidence>
<evidence type="ECO:0000256" key="2">
    <source>
        <dbReference type="ARBA" id="ARBA00023015"/>
    </source>
</evidence>
<sequence>MSPVEPSTVEYDAGIERFINPHYLMYVCVLSAHHDDQEIYKTKNGKNCILSGSLVSSVHNLRDINGKRGAFFVFPDLSIRLEGTYRLKFHLYELVGHTVYYCDQVVSNPFTVYSPKRFPGMAKSTLLSRTFANQGLKIRIRTDAGSRKRTRKDKSPDYSEVPSDEETPSVVSDDQPPAHLARFTGYRTLAPKGTPCVRTSPHHTANQNSGVDSPGKLSLPASHTGFTRADSVNSNPTFTGKPSSSYTQAVESPRVTHQPCEETPSEYDVAYPGGTYQLGKGRRWLAPPRRRIRYQGHPGEGRVNLVYSKDSPSYSKERSITAGPPANPTALHTAFTEQQQDSPLPDSHSPYRTYPARISSPDSAIQLYHHEDSPPSPGHGDPTKGAQWTAEAGTAQGSPLPWNTRLNKRRILAAASFGNKPEVDTRESIYPIAPRRWSSFEETPSVGPPGRLPPPHRLNPIQPKTRPNPQPPMLPSLSAVIEQSCRVRASPFKGAVKRRRYWPGIPSRVIPGLQIQLPTHSPRTPSLPTPCSNRT</sequence>
<keyword evidence="8" id="KW-1185">Reference proteome</keyword>
<dbReference type="GO" id="GO:0005634">
    <property type="term" value="C:nucleus"/>
    <property type="evidence" value="ECO:0007669"/>
    <property type="project" value="UniProtKB-SubCell"/>
</dbReference>
<feature type="compositionally biased region" description="Pro residues" evidence="5">
    <location>
        <begin position="446"/>
        <end position="457"/>
    </location>
</feature>
<proteinExistence type="predicted"/>
<keyword evidence="3" id="KW-0804">Transcription</keyword>
<dbReference type="InterPro" id="IPR037525">
    <property type="entry name" value="Velvet_dom"/>
</dbReference>
<evidence type="ECO:0000256" key="1">
    <source>
        <dbReference type="ARBA" id="ARBA00004123"/>
    </source>
</evidence>
<comment type="caution">
    <text evidence="7">The sequence shown here is derived from an EMBL/GenBank/DDBJ whole genome shotgun (WGS) entry which is preliminary data.</text>
</comment>
<feature type="region of interest" description="Disordered" evidence="5">
    <location>
        <begin position="142"/>
        <end position="177"/>
    </location>
</feature>
<feature type="region of interest" description="Disordered" evidence="5">
    <location>
        <begin position="295"/>
        <end position="388"/>
    </location>
</feature>
<feature type="compositionally biased region" description="Polar residues" evidence="5">
    <location>
        <begin position="230"/>
        <end position="250"/>
    </location>
</feature>
<dbReference type="InterPro" id="IPR038491">
    <property type="entry name" value="Velvet_dom_sf"/>
</dbReference>
<keyword evidence="4" id="KW-0539">Nucleus</keyword>
<reference evidence="7" key="1">
    <citation type="submission" date="2022-07" db="EMBL/GenBank/DDBJ databases">
        <title>Phylogenomic reconstructions and comparative analyses of Kickxellomycotina fungi.</title>
        <authorList>
            <person name="Reynolds N.K."/>
            <person name="Stajich J.E."/>
            <person name="Barry K."/>
            <person name="Grigoriev I.V."/>
            <person name="Crous P."/>
            <person name="Smith M.E."/>
        </authorList>
    </citation>
    <scope>NUCLEOTIDE SEQUENCE</scope>
    <source>
        <strain evidence="7">RSA 1196</strain>
    </source>
</reference>
<evidence type="ECO:0000259" key="6">
    <source>
        <dbReference type="PROSITE" id="PS51821"/>
    </source>
</evidence>
<protein>
    <recommendedName>
        <fullName evidence="6">Velvet domain-containing protein</fullName>
    </recommendedName>
</protein>
<feature type="region of interest" description="Disordered" evidence="5">
    <location>
        <begin position="438"/>
        <end position="475"/>
    </location>
</feature>
<feature type="compositionally biased region" description="Polar residues" evidence="5">
    <location>
        <begin position="202"/>
        <end position="211"/>
    </location>
</feature>
<dbReference type="Gene3D" id="2.60.40.3960">
    <property type="entry name" value="Velvet domain"/>
    <property type="match status" value="1"/>
</dbReference>
<evidence type="ECO:0000256" key="5">
    <source>
        <dbReference type="SAM" id="MobiDB-lite"/>
    </source>
</evidence>
<gene>
    <name evidence="7" type="ORF">IWQ62_005974</name>
</gene>
<evidence type="ECO:0000256" key="4">
    <source>
        <dbReference type="ARBA" id="ARBA00023242"/>
    </source>
</evidence>
<dbReference type="PANTHER" id="PTHR33572">
    <property type="entry name" value="SPORE DEVELOPMENT REGULATOR VOSA"/>
    <property type="match status" value="1"/>
</dbReference>
<dbReference type="Pfam" id="PF11754">
    <property type="entry name" value="Velvet"/>
    <property type="match status" value="1"/>
</dbReference>
<feature type="non-terminal residue" evidence="7">
    <location>
        <position position="1"/>
    </location>
</feature>
<comment type="subcellular location">
    <subcellularLocation>
        <location evidence="1">Nucleus</location>
    </subcellularLocation>
</comment>
<dbReference type="PANTHER" id="PTHR33572:SF18">
    <property type="entry name" value="SPORE DEVELOPMENT REGULATOR VOSA"/>
    <property type="match status" value="1"/>
</dbReference>
<feature type="region of interest" description="Disordered" evidence="5">
    <location>
        <begin position="514"/>
        <end position="535"/>
    </location>
</feature>
<dbReference type="Proteomes" id="UP001150925">
    <property type="component" value="Unassembled WGS sequence"/>
</dbReference>
<feature type="domain" description="Velvet" evidence="6">
    <location>
        <begin position="1"/>
        <end position="141"/>
    </location>
</feature>
<evidence type="ECO:0000256" key="3">
    <source>
        <dbReference type="ARBA" id="ARBA00023163"/>
    </source>
</evidence>
<feature type="compositionally biased region" description="Polar residues" evidence="5">
    <location>
        <begin position="516"/>
        <end position="535"/>
    </location>
</feature>
<dbReference type="AlphaFoldDB" id="A0A9W8APE9"/>
<dbReference type="OrthoDB" id="5599552at2759"/>
<dbReference type="InterPro" id="IPR021740">
    <property type="entry name" value="Velvet"/>
</dbReference>
<organism evidence="7 8">
    <name type="scientific">Dispira parvispora</name>
    <dbReference type="NCBI Taxonomy" id="1520584"/>
    <lineage>
        <taxon>Eukaryota</taxon>
        <taxon>Fungi</taxon>
        <taxon>Fungi incertae sedis</taxon>
        <taxon>Zoopagomycota</taxon>
        <taxon>Kickxellomycotina</taxon>
        <taxon>Dimargaritomycetes</taxon>
        <taxon>Dimargaritales</taxon>
        <taxon>Dimargaritaceae</taxon>
        <taxon>Dispira</taxon>
    </lineage>
</organism>
<name>A0A9W8APE9_9FUNG</name>
<dbReference type="EMBL" id="JANBPY010002849">
    <property type="protein sequence ID" value="KAJ1953513.1"/>
    <property type="molecule type" value="Genomic_DNA"/>
</dbReference>
<evidence type="ECO:0000313" key="8">
    <source>
        <dbReference type="Proteomes" id="UP001150925"/>
    </source>
</evidence>
<dbReference type="PROSITE" id="PS51821">
    <property type="entry name" value="VELVET"/>
    <property type="match status" value="1"/>
</dbReference>
<feature type="region of interest" description="Disordered" evidence="5">
    <location>
        <begin position="191"/>
        <end position="261"/>
    </location>
</feature>